<evidence type="ECO:0000259" key="3">
    <source>
        <dbReference type="Pfam" id="PF00588"/>
    </source>
</evidence>
<dbReference type="PANTHER" id="PTHR46429">
    <property type="entry name" value="23S RRNA (GUANOSINE-2'-O-)-METHYLTRANSFERASE RLMB"/>
    <property type="match status" value="1"/>
</dbReference>
<gene>
    <name evidence="4" type="ORF">DSM00_1449</name>
</gene>
<dbReference type="GO" id="GO:0005829">
    <property type="term" value="C:cytosol"/>
    <property type="evidence" value="ECO:0007669"/>
    <property type="project" value="TreeGrafter"/>
</dbReference>
<keyword evidence="2" id="KW-0808">Transferase</keyword>
<feature type="domain" description="tRNA/rRNA methyltransferase SpoU type" evidence="3">
    <location>
        <begin position="20"/>
        <end position="163"/>
    </location>
</feature>
<dbReference type="InterPro" id="IPR029026">
    <property type="entry name" value="tRNA_m1G_MTases_N"/>
</dbReference>
<comment type="caution">
    <text evidence="4">The sequence shown here is derived from an EMBL/GenBank/DDBJ whole genome shotgun (WGS) entry which is preliminary data.</text>
</comment>
<keyword evidence="1 4" id="KW-0489">Methyltransferase</keyword>
<dbReference type="GO" id="GO:0008173">
    <property type="term" value="F:RNA methyltransferase activity"/>
    <property type="evidence" value="ECO:0007669"/>
    <property type="project" value="InterPro"/>
</dbReference>
<dbReference type="CDD" id="cd18082">
    <property type="entry name" value="SpoU-like_family"/>
    <property type="match status" value="1"/>
</dbReference>
<keyword evidence="5" id="KW-1185">Reference proteome</keyword>
<dbReference type="Gene3D" id="3.40.1280.10">
    <property type="match status" value="1"/>
</dbReference>
<evidence type="ECO:0000256" key="1">
    <source>
        <dbReference type="ARBA" id="ARBA00022603"/>
    </source>
</evidence>
<evidence type="ECO:0000256" key="2">
    <source>
        <dbReference type="ARBA" id="ARBA00022679"/>
    </source>
</evidence>
<dbReference type="OrthoDB" id="9795352at2"/>
<dbReference type="GO" id="GO:0032259">
    <property type="term" value="P:methylation"/>
    <property type="evidence" value="ECO:0007669"/>
    <property type="project" value="UniProtKB-KW"/>
</dbReference>
<dbReference type="InterPro" id="IPR004441">
    <property type="entry name" value="rRNA_MeTrfase_TrmH"/>
</dbReference>
<dbReference type="Pfam" id="PF00588">
    <property type="entry name" value="SpoU_methylase"/>
    <property type="match status" value="1"/>
</dbReference>
<evidence type="ECO:0000313" key="5">
    <source>
        <dbReference type="Proteomes" id="UP000289238"/>
    </source>
</evidence>
<sequence length="170" mass="18728">MKTKQLSHENTQIEPNTFHLVLVCDGITSPANAGGLMRLSDALGIYHVYFCNSKINFESSRFKRTARSTEMYVPYTQTLDTQALLENLVATNYKLIGLELTNTSLPLTAYKTGENTKIALVLGNERNGISQEVLDKLNDTVFIPMHGKNSSMNVAQAAAIAAYNLINNAL</sequence>
<accession>A0A4Q0PAP0</accession>
<dbReference type="GO" id="GO:0006396">
    <property type="term" value="P:RNA processing"/>
    <property type="evidence" value="ECO:0007669"/>
    <property type="project" value="InterPro"/>
</dbReference>
<dbReference type="InterPro" id="IPR001537">
    <property type="entry name" value="SpoU_MeTrfase"/>
</dbReference>
<dbReference type="GO" id="GO:0003723">
    <property type="term" value="F:RNA binding"/>
    <property type="evidence" value="ECO:0007669"/>
    <property type="project" value="InterPro"/>
</dbReference>
<dbReference type="PANTHER" id="PTHR46429:SF1">
    <property type="entry name" value="23S RRNA (GUANOSINE-2'-O-)-METHYLTRANSFERASE RLMB"/>
    <property type="match status" value="1"/>
</dbReference>
<protein>
    <submittedName>
        <fullName evidence="4">SpoU rRNA methylase family protein</fullName>
    </submittedName>
</protein>
<dbReference type="AlphaFoldDB" id="A0A4Q0PAP0"/>
<proteinExistence type="predicted"/>
<dbReference type="RefSeq" id="WP_128757333.1">
    <property type="nucleotide sequence ID" value="NZ_QOVM01000002.1"/>
</dbReference>
<dbReference type="Proteomes" id="UP000289238">
    <property type="component" value="Unassembled WGS sequence"/>
</dbReference>
<dbReference type="SUPFAM" id="SSF75217">
    <property type="entry name" value="alpha/beta knot"/>
    <property type="match status" value="1"/>
</dbReference>
<organism evidence="4 5">
    <name type="scientific">Leeuwenhoekiella aequorea</name>
    <dbReference type="NCBI Taxonomy" id="283736"/>
    <lineage>
        <taxon>Bacteria</taxon>
        <taxon>Pseudomonadati</taxon>
        <taxon>Bacteroidota</taxon>
        <taxon>Flavobacteriia</taxon>
        <taxon>Flavobacteriales</taxon>
        <taxon>Flavobacteriaceae</taxon>
        <taxon>Leeuwenhoekiella</taxon>
    </lineage>
</organism>
<evidence type="ECO:0000313" key="4">
    <source>
        <dbReference type="EMBL" id="RXG23833.1"/>
    </source>
</evidence>
<dbReference type="EMBL" id="QOVM01000002">
    <property type="protein sequence ID" value="RXG23833.1"/>
    <property type="molecule type" value="Genomic_DNA"/>
</dbReference>
<reference evidence="4 5" key="1">
    <citation type="submission" date="2018-07" db="EMBL/GenBank/DDBJ databases">
        <title>Leeuwenhoekiella genomics.</title>
        <authorList>
            <person name="Tahon G."/>
            <person name="Willems A."/>
        </authorList>
    </citation>
    <scope>NUCLEOTIDE SEQUENCE [LARGE SCALE GENOMIC DNA]</scope>
    <source>
        <strain evidence="4 5">LMG 22550</strain>
    </source>
</reference>
<name>A0A4Q0PAP0_9FLAO</name>
<dbReference type="InterPro" id="IPR029028">
    <property type="entry name" value="Alpha/beta_knot_MTases"/>
</dbReference>